<dbReference type="AlphaFoldDB" id="A0A8S9ZNU2"/>
<dbReference type="Proteomes" id="UP000605970">
    <property type="component" value="Unassembled WGS sequence"/>
</dbReference>
<reference evidence="1" key="1">
    <citation type="journal article" date="2020" name="Ecol. Evol.">
        <title>Genome structure and content of the rice root-knot nematode (Meloidogyne graminicola).</title>
        <authorList>
            <person name="Phan N.T."/>
            <person name="Danchin E.G.J."/>
            <person name="Klopp C."/>
            <person name="Perfus-Barbeoch L."/>
            <person name="Kozlowski D.K."/>
            <person name="Koutsovoulos G.D."/>
            <person name="Lopez-Roques C."/>
            <person name="Bouchez O."/>
            <person name="Zahm M."/>
            <person name="Besnard G."/>
            <person name="Bellafiore S."/>
        </authorList>
    </citation>
    <scope>NUCLEOTIDE SEQUENCE</scope>
    <source>
        <strain evidence="1">VN-18</strain>
    </source>
</reference>
<organism evidence="1 2">
    <name type="scientific">Meloidogyne graminicola</name>
    <dbReference type="NCBI Taxonomy" id="189291"/>
    <lineage>
        <taxon>Eukaryota</taxon>
        <taxon>Metazoa</taxon>
        <taxon>Ecdysozoa</taxon>
        <taxon>Nematoda</taxon>
        <taxon>Chromadorea</taxon>
        <taxon>Rhabditida</taxon>
        <taxon>Tylenchina</taxon>
        <taxon>Tylenchomorpha</taxon>
        <taxon>Tylenchoidea</taxon>
        <taxon>Meloidogynidae</taxon>
        <taxon>Meloidogyninae</taxon>
        <taxon>Meloidogyne</taxon>
    </lineage>
</organism>
<dbReference type="OrthoDB" id="5905710at2759"/>
<proteinExistence type="predicted"/>
<evidence type="ECO:0000313" key="1">
    <source>
        <dbReference type="EMBL" id="KAF7634882.1"/>
    </source>
</evidence>
<comment type="caution">
    <text evidence="1">The sequence shown here is derived from an EMBL/GenBank/DDBJ whole genome shotgun (WGS) entry which is preliminary data.</text>
</comment>
<accession>A0A8S9ZNU2</accession>
<protein>
    <submittedName>
        <fullName evidence="1">Uncharacterized protein</fullName>
    </submittedName>
</protein>
<evidence type="ECO:0000313" key="2">
    <source>
        <dbReference type="Proteomes" id="UP000605970"/>
    </source>
</evidence>
<gene>
    <name evidence="1" type="ORF">Mgra_00005774</name>
</gene>
<name>A0A8S9ZNU2_9BILA</name>
<sequence length="116" mass="13353">MVNDVIFEKNIFKKKHKINSMANSSVSNSSSVNIVRKALKIPTNFDSIAAKQMSNYKHSKAQEMFKERNKKFVDEGSVNNGLKRFINLLYFLTHFKPTNCFFINSFFISCISKLSS</sequence>
<dbReference type="EMBL" id="JABEBT010000050">
    <property type="protein sequence ID" value="KAF7634882.1"/>
    <property type="molecule type" value="Genomic_DNA"/>
</dbReference>
<keyword evidence="2" id="KW-1185">Reference proteome</keyword>